<dbReference type="SUPFAM" id="SSF52540">
    <property type="entry name" value="P-loop containing nucleoside triphosphate hydrolases"/>
    <property type="match status" value="1"/>
</dbReference>
<dbReference type="STRING" id="914234.M2QXL1"/>
<reference evidence="3 4" key="1">
    <citation type="journal article" date="2012" name="Proc. Natl. Acad. Sci. U.S.A.">
        <title>Comparative genomics of Ceriporiopsis subvermispora and Phanerochaete chrysosporium provide insight into selective ligninolysis.</title>
        <authorList>
            <person name="Fernandez-Fueyo E."/>
            <person name="Ruiz-Duenas F.J."/>
            <person name="Ferreira P."/>
            <person name="Floudas D."/>
            <person name="Hibbett D.S."/>
            <person name="Canessa P."/>
            <person name="Larrondo L.F."/>
            <person name="James T.Y."/>
            <person name="Seelenfreund D."/>
            <person name="Lobos S."/>
            <person name="Polanco R."/>
            <person name="Tello M."/>
            <person name="Honda Y."/>
            <person name="Watanabe T."/>
            <person name="Watanabe T."/>
            <person name="Ryu J.S."/>
            <person name="Kubicek C.P."/>
            <person name="Schmoll M."/>
            <person name="Gaskell J."/>
            <person name="Hammel K.E."/>
            <person name="St John F.J."/>
            <person name="Vanden Wymelenberg A."/>
            <person name="Sabat G."/>
            <person name="Splinter BonDurant S."/>
            <person name="Syed K."/>
            <person name="Yadav J.S."/>
            <person name="Doddapaneni H."/>
            <person name="Subramanian V."/>
            <person name="Lavin J.L."/>
            <person name="Oguiza J.A."/>
            <person name="Perez G."/>
            <person name="Pisabarro A.G."/>
            <person name="Ramirez L."/>
            <person name="Santoyo F."/>
            <person name="Master E."/>
            <person name="Coutinho P.M."/>
            <person name="Henrissat B."/>
            <person name="Lombard V."/>
            <person name="Magnuson J.K."/>
            <person name="Kuees U."/>
            <person name="Hori C."/>
            <person name="Igarashi K."/>
            <person name="Samejima M."/>
            <person name="Held B.W."/>
            <person name="Barry K.W."/>
            <person name="LaButti K.M."/>
            <person name="Lapidus A."/>
            <person name="Lindquist E.A."/>
            <person name="Lucas S.M."/>
            <person name="Riley R."/>
            <person name="Salamov A.A."/>
            <person name="Hoffmeister D."/>
            <person name="Schwenk D."/>
            <person name="Hadar Y."/>
            <person name="Yarden O."/>
            <person name="de Vries R.P."/>
            <person name="Wiebenga A."/>
            <person name="Stenlid J."/>
            <person name="Eastwood D."/>
            <person name="Grigoriev I.V."/>
            <person name="Berka R.M."/>
            <person name="Blanchette R.A."/>
            <person name="Kersten P."/>
            <person name="Martinez A.T."/>
            <person name="Vicuna R."/>
            <person name="Cullen D."/>
        </authorList>
    </citation>
    <scope>NUCLEOTIDE SEQUENCE [LARGE SCALE GENOMIC DNA]</scope>
    <source>
        <strain evidence="3 4">B</strain>
    </source>
</reference>
<sequence length="128" mass="14375">LNEEQRRAFVIAARQLHYKYEEPLCMYLDGMGGTGKSRVLLALIYFLEKRGERGQLLVLAPTGSAACLVDSYTYHSALGIGQNADKKTLVNQFQIAKIRERHGGVDMIFIDEVSMISCNDLYQISSQL</sequence>
<evidence type="ECO:0000259" key="2">
    <source>
        <dbReference type="Pfam" id="PF05970"/>
    </source>
</evidence>
<dbReference type="Proteomes" id="UP000016930">
    <property type="component" value="Unassembled WGS sequence"/>
</dbReference>
<dbReference type="GO" id="GO:0006281">
    <property type="term" value="P:DNA repair"/>
    <property type="evidence" value="ECO:0007669"/>
    <property type="project" value="UniProtKB-KW"/>
</dbReference>
<keyword evidence="1" id="KW-0547">Nucleotide-binding</keyword>
<protein>
    <recommendedName>
        <fullName evidence="1">ATP-dependent DNA helicase</fullName>
        <ecNumber evidence="1">5.6.2.3</ecNumber>
    </recommendedName>
</protein>
<evidence type="ECO:0000313" key="4">
    <source>
        <dbReference type="Proteomes" id="UP000016930"/>
    </source>
</evidence>
<dbReference type="PANTHER" id="PTHR47642:SF5">
    <property type="entry name" value="ATP-DEPENDENT DNA HELICASE"/>
    <property type="match status" value="1"/>
</dbReference>
<organism evidence="3 4">
    <name type="scientific">Ceriporiopsis subvermispora (strain B)</name>
    <name type="common">White-rot fungus</name>
    <name type="synonym">Gelatoporia subvermispora</name>
    <dbReference type="NCBI Taxonomy" id="914234"/>
    <lineage>
        <taxon>Eukaryota</taxon>
        <taxon>Fungi</taxon>
        <taxon>Dikarya</taxon>
        <taxon>Basidiomycota</taxon>
        <taxon>Agaricomycotina</taxon>
        <taxon>Agaricomycetes</taxon>
        <taxon>Polyporales</taxon>
        <taxon>Gelatoporiaceae</taxon>
        <taxon>Gelatoporia</taxon>
    </lineage>
</organism>
<dbReference type="GO" id="GO:0043139">
    <property type="term" value="F:5'-3' DNA helicase activity"/>
    <property type="evidence" value="ECO:0007669"/>
    <property type="project" value="UniProtKB-EC"/>
</dbReference>
<feature type="non-terminal residue" evidence="3">
    <location>
        <position position="1"/>
    </location>
</feature>
<dbReference type="EC" id="5.6.2.3" evidence="1"/>
<dbReference type="PANTHER" id="PTHR47642">
    <property type="entry name" value="ATP-DEPENDENT DNA HELICASE"/>
    <property type="match status" value="1"/>
</dbReference>
<name>M2QXL1_CERS8</name>
<proteinExistence type="inferred from homology"/>
<comment type="cofactor">
    <cofactor evidence="1">
        <name>Mg(2+)</name>
        <dbReference type="ChEBI" id="CHEBI:18420"/>
    </cofactor>
</comment>
<dbReference type="AlphaFoldDB" id="M2QXL1"/>
<dbReference type="Pfam" id="PF05970">
    <property type="entry name" value="PIF1"/>
    <property type="match status" value="1"/>
</dbReference>
<keyword evidence="1" id="KW-0233">DNA recombination</keyword>
<dbReference type="GO" id="GO:0016887">
    <property type="term" value="F:ATP hydrolysis activity"/>
    <property type="evidence" value="ECO:0007669"/>
    <property type="project" value="RHEA"/>
</dbReference>
<dbReference type="HOGENOM" id="CLU_001613_2_0_1"/>
<accession>M2QXL1</accession>
<dbReference type="GO" id="GO:0006310">
    <property type="term" value="P:DNA recombination"/>
    <property type="evidence" value="ECO:0007669"/>
    <property type="project" value="UniProtKB-KW"/>
</dbReference>
<dbReference type="GO" id="GO:0005524">
    <property type="term" value="F:ATP binding"/>
    <property type="evidence" value="ECO:0007669"/>
    <property type="project" value="UniProtKB-KW"/>
</dbReference>
<dbReference type="EMBL" id="KB445898">
    <property type="protein sequence ID" value="EMD30677.1"/>
    <property type="molecule type" value="Genomic_DNA"/>
</dbReference>
<comment type="catalytic activity">
    <reaction evidence="1">
        <text>ATP + H2O = ADP + phosphate + H(+)</text>
        <dbReference type="Rhea" id="RHEA:13065"/>
        <dbReference type="ChEBI" id="CHEBI:15377"/>
        <dbReference type="ChEBI" id="CHEBI:15378"/>
        <dbReference type="ChEBI" id="CHEBI:30616"/>
        <dbReference type="ChEBI" id="CHEBI:43474"/>
        <dbReference type="ChEBI" id="CHEBI:456216"/>
        <dbReference type="EC" id="5.6.2.3"/>
    </reaction>
</comment>
<feature type="non-terminal residue" evidence="3">
    <location>
        <position position="128"/>
    </location>
</feature>
<dbReference type="InterPro" id="IPR027417">
    <property type="entry name" value="P-loop_NTPase"/>
</dbReference>
<evidence type="ECO:0000256" key="1">
    <source>
        <dbReference type="RuleBase" id="RU363044"/>
    </source>
</evidence>
<dbReference type="Gene3D" id="3.40.50.300">
    <property type="entry name" value="P-loop containing nucleotide triphosphate hydrolases"/>
    <property type="match status" value="1"/>
</dbReference>
<gene>
    <name evidence="3" type="ORF">CERSUDRAFT_27674</name>
</gene>
<keyword evidence="1" id="KW-0378">Hydrolase</keyword>
<dbReference type="InterPro" id="IPR051055">
    <property type="entry name" value="PIF1_helicase"/>
</dbReference>
<dbReference type="InterPro" id="IPR010285">
    <property type="entry name" value="DNA_helicase_pif1-like_DEAD"/>
</dbReference>
<keyword evidence="1" id="KW-0227">DNA damage</keyword>
<evidence type="ECO:0000313" key="3">
    <source>
        <dbReference type="EMBL" id="EMD30677.1"/>
    </source>
</evidence>
<comment type="similarity">
    <text evidence="1">Belongs to the helicase family.</text>
</comment>
<keyword evidence="4" id="KW-1185">Reference proteome</keyword>
<dbReference type="GO" id="GO:0000723">
    <property type="term" value="P:telomere maintenance"/>
    <property type="evidence" value="ECO:0007669"/>
    <property type="project" value="InterPro"/>
</dbReference>
<feature type="domain" description="DNA helicase Pif1-like DEAD-box helicase" evidence="2">
    <location>
        <begin position="1"/>
        <end position="117"/>
    </location>
</feature>
<keyword evidence="1" id="KW-0067">ATP-binding</keyword>
<keyword evidence="1" id="KW-0234">DNA repair</keyword>
<dbReference type="OrthoDB" id="432234at2759"/>
<keyword evidence="1" id="KW-0347">Helicase</keyword>